<dbReference type="EMBL" id="AFES01000050">
    <property type="protein sequence ID" value="EIA15703.1"/>
    <property type="molecule type" value="Genomic_DNA"/>
</dbReference>
<name>A0AAV3F8V0_CLOPF</name>
<dbReference type="InterPro" id="IPR039418">
    <property type="entry name" value="LexA-like"/>
</dbReference>
<dbReference type="PROSITE" id="PS50943">
    <property type="entry name" value="HTH_CROC1"/>
    <property type="match status" value="1"/>
</dbReference>
<gene>
    <name evidence="5" type="ORF">HA1_15650</name>
</gene>
<dbReference type="AlphaFoldDB" id="A0AAV3F8V0"/>
<dbReference type="SMART" id="SM00530">
    <property type="entry name" value="HTH_XRE"/>
    <property type="match status" value="1"/>
</dbReference>
<dbReference type="InterPro" id="IPR015927">
    <property type="entry name" value="Peptidase_S24_S26A/B/C"/>
</dbReference>
<dbReference type="PANTHER" id="PTHR40661:SF3">
    <property type="entry name" value="FELS-1 PROPHAGE TRANSCRIPTIONAL REGULATOR"/>
    <property type="match status" value="1"/>
</dbReference>
<evidence type="ECO:0000313" key="6">
    <source>
        <dbReference type="Proteomes" id="UP000005358"/>
    </source>
</evidence>
<dbReference type="PANTHER" id="PTHR40661">
    <property type="match status" value="1"/>
</dbReference>
<feature type="domain" description="HTH cro/C1-type" evidence="4">
    <location>
        <begin position="14"/>
        <end position="68"/>
    </location>
</feature>
<dbReference type="GO" id="GO:0003677">
    <property type="term" value="F:DNA binding"/>
    <property type="evidence" value="ECO:0007669"/>
    <property type="project" value="UniProtKB-KW"/>
</dbReference>
<dbReference type="Pfam" id="PF00717">
    <property type="entry name" value="Peptidase_S24"/>
    <property type="match status" value="1"/>
</dbReference>
<evidence type="ECO:0000259" key="4">
    <source>
        <dbReference type="PROSITE" id="PS50943"/>
    </source>
</evidence>
<dbReference type="RefSeq" id="WP_004461343.1">
    <property type="nucleotide sequence ID" value="NZ_CM001478.1"/>
</dbReference>
<keyword evidence="1" id="KW-0805">Transcription regulation</keyword>
<accession>A0AAV3F8V0</accession>
<evidence type="ECO:0000256" key="2">
    <source>
        <dbReference type="ARBA" id="ARBA00023125"/>
    </source>
</evidence>
<evidence type="ECO:0000256" key="1">
    <source>
        <dbReference type="ARBA" id="ARBA00023015"/>
    </source>
</evidence>
<geneLocation type="plasmid" evidence="5 6">
    <name>pF262A</name>
</geneLocation>
<dbReference type="Pfam" id="PF01381">
    <property type="entry name" value="HTH_3"/>
    <property type="match status" value="1"/>
</dbReference>
<comment type="caution">
    <text evidence="5">The sequence shown here is derived from an EMBL/GenBank/DDBJ whole genome shotgun (WGS) entry which is preliminary data.</text>
</comment>
<organism evidence="5 6">
    <name type="scientific">Clostridium perfringens F262</name>
    <dbReference type="NCBI Taxonomy" id="883064"/>
    <lineage>
        <taxon>Bacteria</taxon>
        <taxon>Bacillati</taxon>
        <taxon>Bacillota</taxon>
        <taxon>Clostridia</taxon>
        <taxon>Eubacteriales</taxon>
        <taxon>Clostridiaceae</taxon>
        <taxon>Clostridium</taxon>
    </lineage>
</organism>
<dbReference type="CDD" id="cd06529">
    <property type="entry name" value="S24_LexA-like"/>
    <property type="match status" value="1"/>
</dbReference>
<keyword evidence="3" id="KW-0804">Transcription</keyword>
<evidence type="ECO:0000313" key="5">
    <source>
        <dbReference type="EMBL" id="EIA15703.1"/>
    </source>
</evidence>
<keyword evidence="5" id="KW-0614">Plasmid</keyword>
<evidence type="ECO:0000256" key="3">
    <source>
        <dbReference type="ARBA" id="ARBA00023163"/>
    </source>
</evidence>
<dbReference type="InterPro" id="IPR036286">
    <property type="entry name" value="LexA/Signal_pep-like_sf"/>
</dbReference>
<dbReference type="InterPro" id="IPR001387">
    <property type="entry name" value="Cro/C1-type_HTH"/>
</dbReference>
<protein>
    <submittedName>
        <fullName evidence="5">LexA repressor</fullName>
    </submittedName>
</protein>
<dbReference type="SUPFAM" id="SSF47413">
    <property type="entry name" value="lambda repressor-like DNA-binding domains"/>
    <property type="match status" value="1"/>
</dbReference>
<dbReference type="InterPro" id="IPR010982">
    <property type="entry name" value="Lambda_DNA-bd_dom_sf"/>
</dbReference>
<dbReference type="Gene3D" id="1.10.260.40">
    <property type="entry name" value="lambda repressor-like DNA-binding domains"/>
    <property type="match status" value="1"/>
</dbReference>
<sequence length="393" mass="45819">MAKEIGLHKLATTLKDFRKDNKISQEDFAKQLEIARSTLSYYERAKSEPPIYTLVKMSEVMNCSIDELLGTTKAISNSAEEKFSCNELIEKIYYLNELIDKNRKNYEDLIMSKKRTERMFDELSMSKKRTERMFDELSMSKKRTERMFDELSMSKKRTERMFDELSMSKKRTERMFIELTRVLNRSESDIKTFQKLSKEFATLLDKNKSIENEYSKSIKEVNEDNIFNYSITEKEDFFSSNLKDLISNLNFIPIDVVGEVSCGTPSYAFNEISKSIALPSNYKDCFALRVKGNSMNKLFKDNELIICCRNKTPIDGDIVIDYLSENNEATCKKIHKKKDKLELHPCSTLPYEIQYYDKNSDINIIGVVLGSLNDILDLENIDIEDLKEKLNTI</sequence>
<proteinExistence type="predicted"/>
<dbReference type="Gene3D" id="2.10.109.10">
    <property type="entry name" value="Umud Fragment, subunit A"/>
    <property type="match status" value="1"/>
</dbReference>
<dbReference type="Proteomes" id="UP000005358">
    <property type="component" value="Plasmid pF262A"/>
</dbReference>
<keyword evidence="2" id="KW-0238">DNA-binding</keyword>
<reference evidence="5 6" key="1">
    <citation type="journal article" date="2012" name="PLoS ONE">
        <title>Genome Sequencing and Analysis of a Type A Clostridium perfringens Isolate from a Case of Bovine Clostridial Abomasitis.</title>
        <authorList>
            <person name="Nowell V.J."/>
            <person name="Kropinski A.M."/>
            <person name="Songer J.G."/>
            <person name="Macinnes J.I."/>
            <person name="Parreira V.R."/>
            <person name="Prescott J.F."/>
        </authorList>
    </citation>
    <scope>NUCLEOTIDE SEQUENCE [LARGE SCALE GENOMIC DNA]</scope>
    <source>
        <strain evidence="5 6">F262</strain>
    </source>
</reference>
<dbReference type="CDD" id="cd00093">
    <property type="entry name" value="HTH_XRE"/>
    <property type="match status" value="1"/>
</dbReference>
<dbReference type="SUPFAM" id="SSF51306">
    <property type="entry name" value="LexA/Signal peptidase"/>
    <property type="match status" value="1"/>
</dbReference>